<sequence length="287" mass="31979">MRLPPFRNQEDDEAEYCGSRDRDRGGQTQCSTLGDDIDEPNNRQRQRRDPDDVKALRLRIAGFGDGARGDGQRQDRDRGMDEKDPFPAGQRNDRAPDERAEAKADARHHPPGREGAAAVARILELVREERDRADQHCPARQPLKEPPGDQQRHTIGKAAKHGGGAKGRDTDHEDTLAAEAVRKRSGRHQHRGAGERIGVHDPLKALKVAMKGPFQAGQDHRHAGDLQPEHQRAEAGCKQGQHVLAGGMAGHGWHLSHVRAHLPGWCAIWERDNDDGNDFFSGIHYHR</sequence>
<gene>
    <name evidence="2" type="ORF">DdX_20398</name>
</gene>
<feature type="compositionally biased region" description="Basic and acidic residues" evidence="1">
    <location>
        <begin position="67"/>
        <end position="112"/>
    </location>
</feature>
<proteinExistence type="predicted"/>
<dbReference type="AlphaFoldDB" id="A0AAD4QW87"/>
<feature type="region of interest" description="Disordered" evidence="1">
    <location>
        <begin position="1"/>
        <end position="116"/>
    </location>
</feature>
<dbReference type="EMBL" id="JAKKPZ010000571">
    <property type="protein sequence ID" value="KAI1693929.1"/>
    <property type="molecule type" value="Genomic_DNA"/>
</dbReference>
<evidence type="ECO:0000313" key="2">
    <source>
        <dbReference type="EMBL" id="KAI1693929.1"/>
    </source>
</evidence>
<evidence type="ECO:0000256" key="1">
    <source>
        <dbReference type="SAM" id="MobiDB-lite"/>
    </source>
</evidence>
<organism evidence="2 3">
    <name type="scientific">Ditylenchus destructor</name>
    <dbReference type="NCBI Taxonomy" id="166010"/>
    <lineage>
        <taxon>Eukaryota</taxon>
        <taxon>Metazoa</taxon>
        <taxon>Ecdysozoa</taxon>
        <taxon>Nematoda</taxon>
        <taxon>Chromadorea</taxon>
        <taxon>Rhabditida</taxon>
        <taxon>Tylenchina</taxon>
        <taxon>Tylenchomorpha</taxon>
        <taxon>Sphaerularioidea</taxon>
        <taxon>Anguinidae</taxon>
        <taxon>Anguininae</taxon>
        <taxon>Ditylenchus</taxon>
    </lineage>
</organism>
<keyword evidence="3" id="KW-1185">Reference proteome</keyword>
<comment type="caution">
    <text evidence="2">The sequence shown here is derived from an EMBL/GenBank/DDBJ whole genome shotgun (WGS) entry which is preliminary data.</text>
</comment>
<name>A0AAD4QW87_9BILA</name>
<dbReference type="Proteomes" id="UP001201812">
    <property type="component" value="Unassembled WGS sequence"/>
</dbReference>
<feature type="region of interest" description="Disordered" evidence="1">
    <location>
        <begin position="130"/>
        <end position="173"/>
    </location>
</feature>
<accession>A0AAD4QW87</accession>
<evidence type="ECO:0000313" key="3">
    <source>
        <dbReference type="Proteomes" id="UP001201812"/>
    </source>
</evidence>
<protein>
    <submittedName>
        <fullName evidence="2">Uncharacterized protein</fullName>
    </submittedName>
</protein>
<feature type="compositionally biased region" description="Basic and acidic residues" evidence="1">
    <location>
        <begin position="130"/>
        <end position="152"/>
    </location>
</feature>
<reference evidence="2" key="1">
    <citation type="submission" date="2022-01" db="EMBL/GenBank/DDBJ databases">
        <title>Genome Sequence Resource for Two Populations of Ditylenchus destructor, the Migratory Endoparasitic Phytonematode.</title>
        <authorList>
            <person name="Zhang H."/>
            <person name="Lin R."/>
            <person name="Xie B."/>
        </authorList>
    </citation>
    <scope>NUCLEOTIDE SEQUENCE</scope>
    <source>
        <strain evidence="2">BazhouSP</strain>
    </source>
</reference>